<protein>
    <submittedName>
        <fullName evidence="2">Uncharacterized protein</fullName>
    </submittedName>
</protein>
<organism evidence="1 2">
    <name type="scientific">Panagrolaimus sp. JU765</name>
    <dbReference type="NCBI Taxonomy" id="591449"/>
    <lineage>
        <taxon>Eukaryota</taxon>
        <taxon>Metazoa</taxon>
        <taxon>Ecdysozoa</taxon>
        <taxon>Nematoda</taxon>
        <taxon>Chromadorea</taxon>
        <taxon>Rhabditida</taxon>
        <taxon>Tylenchina</taxon>
        <taxon>Panagrolaimomorpha</taxon>
        <taxon>Panagrolaimoidea</taxon>
        <taxon>Panagrolaimidae</taxon>
        <taxon>Panagrolaimus</taxon>
    </lineage>
</organism>
<name>A0AC34QDV0_9BILA</name>
<dbReference type="WBParaSite" id="JU765_v2.g1550.t1">
    <property type="protein sequence ID" value="JU765_v2.g1550.t1"/>
    <property type="gene ID" value="JU765_v2.g1550"/>
</dbReference>
<evidence type="ECO:0000313" key="1">
    <source>
        <dbReference type="Proteomes" id="UP000887576"/>
    </source>
</evidence>
<accession>A0AC34QDV0</accession>
<dbReference type="Proteomes" id="UP000887576">
    <property type="component" value="Unplaced"/>
</dbReference>
<evidence type="ECO:0000313" key="2">
    <source>
        <dbReference type="WBParaSite" id="JU765_v2.g1550.t1"/>
    </source>
</evidence>
<sequence>MSSVNRLLFVALLVFLVLANLCVESFVLQELPLYRTERNLEDDSFGRALRSRQYYPRFPAFHEPYFMGNYPPNLQGYQNP</sequence>
<proteinExistence type="predicted"/>
<reference evidence="2" key="1">
    <citation type="submission" date="2022-11" db="UniProtKB">
        <authorList>
            <consortium name="WormBaseParasite"/>
        </authorList>
    </citation>
    <scope>IDENTIFICATION</scope>
</reference>